<organism evidence="4 5">
    <name type="scientific">Acetomicrobium flavidum</name>
    <dbReference type="NCBI Taxonomy" id="49896"/>
    <lineage>
        <taxon>Bacteria</taxon>
        <taxon>Thermotogati</taxon>
        <taxon>Synergistota</taxon>
        <taxon>Synergistia</taxon>
        <taxon>Synergistales</taxon>
        <taxon>Acetomicrobiaceae</taxon>
        <taxon>Acetomicrobium</taxon>
    </lineage>
</organism>
<keyword evidence="5" id="KW-1185">Reference proteome</keyword>
<reference evidence="4 5" key="1">
    <citation type="submission" date="2016-11" db="EMBL/GenBank/DDBJ databases">
        <authorList>
            <person name="Varghese N."/>
            <person name="Submissions S."/>
        </authorList>
    </citation>
    <scope>NUCLEOTIDE SEQUENCE [LARGE SCALE GENOMIC DNA]</scope>
    <source>
        <strain evidence="4 5">DSM 20664</strain>
    </source>
</reference>
<dbReference type="Gene3D" id="3.40.50.1820">
    <property type="entry name" value="alpha/beta hydrolase"/>
    <property type="match status" value="1"/>
</dbReference>
<keyword evidence="2" id="KW-0028">Amino-acid biosynthesis</keyword>
<evidence type="ECO:0000259" key="3">
    <source>
        <dbReference type="Pfam" id="PF00561"/>
    </source>
</evidence>
<dbReference type="HAMAP" id="MF_00296">
    <property type="entry name" value="MetX_acyltransf"/>
    <property type="match status" value="1"/>
</dbReference>
<dbReference type="PANTHER" id="PTHR32268">
    <property type="entry name" value="HOMOSERINE O-ACETYLTRANSFERASE"/>
    <property type="match status" value="1"/>
</dbReference>
<keyword evidence="1 2" id="KW-0808">Transferase</keyword>
<comment type="catalytic activity">
    <reaction evidence="2">
        <text>L-homoserine + acetyl-CoA = O-acetyl-L-homoserine + CoA</text>
        <dbReference type="Rhea" id="RHEA:13701"/>
        <dbReference type="ChEBI" id="CHEBI:57287"/>
        <dbReference type="ChEBI" id="CHEBI:57288"/>
        <dbReference type="ChEBI" id="CHEBI:57476"/>
        <dbReference type="ChEBI" id="CHEBI:57716"/>
        <dbReference type="EC" id="2.3.1.31"/>
    </reaction>
</comment>
<keyword evidence="2" id="KW-0963">Cytoplasm</keyword>
<name>A0ABY1JCR4_9BACT</name>
<feature type="binding site" evidence="2">
    <location>
        <position position="216"/>
    </location>
    <ligand>
        <name>substrate</name>
    </ligand>
</feature>
<dbReference type="EC" id="2.3.1.31" evidence="2"/>
<dbReference type="InterPro" id="IPR000073">
    <property type="entry name" value="AB_hydrolase_1"/>
</dbReference>
<evidence type="ECO:0000313" key="4">
    <source>
        <dbReference type="EMBL" id="SIN66305.1"/>
    </source>
</evidence>
<feature type="binding site" evidence="2">
    <location>
        <position position="343"/>
    </location>
    <ligand>
        <name>substrate</name>
    </ligand>
</feature>
<keyword evidence="2" id="KW-0486">Methionine biosynthesis</keyword>
<dbReference type="Proteomes" id="UP000185093">
    <property type="component" value="Unassembled WGS sequence"/>
</dbReference>
<dbReference type="PIRSF" id="PIRSF000443">
    <property type="entry name" value="Homoser_Ac_trans"/>
    <property type="match status" value="1"/>
</dbReference>
<comment type="pathway">
    <text evidence="2">Amino-acid biosynthesis; L-methionine biosynthesis via de novo pathway; O-acetyl-L-homoserine from L-homoserine: step 1/1.</text>
</comment>
<evidence type="ECO:0000256" key="1">
    <source>
        <dbReference type="ARBA" id="ARBA00022679"/>
    </source>
</evidence>
<comment type="subcellular location">
    <subcellularLocation>
        <location evidence="2">Cytoplasm</location>
    </subcellularLocation>
</comment>
<comment type="function">
    <text evidence="2">Transfers an acetyl group from acetyl-CoA to L-homoserine, forming acetyl-L-homoserine.</text>
</comment>
<evidence type="ECO:0000313" key="5">
    <source>
        <dbReference type="Proteomes" id="UP000185093"/>
    </source>
</evidence>
<dbReference type="EMBL" id="FSQZ01000001">
    <property type="protein sequence ID" value="SIN66305.1"/>
    <property type="molecule type" value="Genomic_DNA"/>
</dbReference>
<dbReference type="Pfam" id="PF00561">
    <property type="entry name" value="Abhydrolase_1"/>
    <property type="match status" value="1"/>
</dbReference>
<feature type="active site" description="Nucleophile" evidence="2">
    <location>
        <position position="147"/>
    </location>
</feature>
<comment type="caution">
    <text evidence="4">The sequence shown here is derived from an EMBL/GenBank/DDBJ whole genome shotgun (WGS) entry which is preliminary data.</text>
</comment>
<proteinExistence type="inferred from homology"/>
<dbReference type="InterPro" id="IPR008220">
    <property type="entry name" value="HAT_MetX-like"/>
</dbReference>
<keyword evidence="2" id="KW-0012">Acyltransferase</keyword>
<evidence type="ECO:0000256" key="2">
    <source>
        <dbReference type="HAMAP-Rule" id="MF_00296"/>
    </source>
</evidence>
<protein>
    <recommendedName>
        <fullName evidence="2">Homoserine O-acetyltransferase</fullName>
        <shortName evidence="2">HAT</shortName>
        <ecNumber evidence="2">2.3.1.31</ecNumber>
    </recommendedName>
    <alternativeName>
        <fullName evidence="2">Homoserine transacetylase</fullName>
        <shortName evidence="2">HTA</shortName>
    </alternativeName>
</protein>
<dbReference type="InterPro" id="IPR029058">
    <property type="entry name" value="AB_hydrolase_fold"/>
</dbReference>
<dbReference type="NCBIfam" id="TIGR01392">
    <property type="entry name" value="homoserO_Ac_trn"/>
    <property type="match status" value="1"/>
</dbReference>
<accession>A0ABY1JCR4</accession>
<feature type="active site" evidence="2">
    <location>
        <position position="309"/>
    </location>
</feature>
<comment type="similarity">
    <text evidence="2">Belongs to the AB hydrolase superfamily. MetX family.</text>
</comment>
<comment type="subunit">
    <text evidence="2">Homodimer.</text>
</comment>
<dbReference type="PANTHER" id="PTHR32268:SF11">
    <property type="entry name" value="HOMOSERINE O-ACETYLTRANSFERASE"/>
    <property type="match status" value="1"/>
</dbReference>
<feature type="active site" evidence="2">
    <location>
        <position position="342"/>
    </location>
</feature>
<sequence length="370" mass="40971">MLGKVVEETIGAVEIPELHLESGKVLKNVKQVYAMYGSPNADETILVCHALTGSHHAAGSDVPGLPEAWWDPLIGPGKAINTDRFRVMCFNVLGSPYGSTSPLSIHDDGKPYGMRFPVISVRDIVKAQREALKILGIDELTCVIGGSLGGMQALEWAVSYPEAVKSAIVIAAPAYTYPQAIAFNEVQRQAIMADPRWNGGDYYGGSPPERGLAIARMLAMITYRSEESFVKKYMRELAFGAPWDWNGKFKIETYIHHHGKKLVQRFDANCYLYLTRAMDLHDIGQGRGGVKAALSRFKGRLLAIGISSDLLFPNWQVEEIALMAKEVGLRACYDEIESGNGHDAFLIDFDQLDEMIRGFLARCTKNDRRD</sequence>
<dbReference type="NCBIfam" id="NF001209">
    <property type="entry name" value="PRK00175.1"/>
    <property type="match status" value="1"/>
</dbReference>
<feature type="domain" description="AB hydrolase-1" evidence="3">
    <location>
        <begin position="44"/>
        <end position="319"/>
    </location>
</feature>
<dbReference type="SUPFAM" id="SSF53474">
    <property type="entry name" value="alpha/beta-Hydrolases"/>
    <property type="match status" value="1"/>
</dbReference>
<comment type="caution">
    <text evidence="2">Lacks conserved residue(s) required for the propagation of feature annotation.</text>
</comment>
<dbReference type="RefSeq" id="WP_074199409.1">
    <property type="nucleotide sequence ID" value="NZ_FSQZ01000001.1"/>
</dbReference>
<gene>
    <name evidence="2" type="primary">metXA</name>
    <name evidence="4" type="ORF">SAMN05444368_0892</name>
</gene>